<organism evidence="1">
    <name type="scientific">Rhizopus microsporus var. microsporus</name>
    <dbReference type="NCBI Taxonomy" id="86635"/>
    <lineage>
        <taxon>Eukaryota</taxon>
        <taxon>Fungi</taxon>
        <taxon>Fungi incertae sedis</taxon>
        <taxon>Mucoromycota</taxon>
        <taxon>Mucoromycotina</taxon>
        <taxon>Mucoromycetes</taxon>
        <taxon>Mucorales</taxon>
        <taxon>Mucorineae</taxon>
        <taxon>Rhizopodaceae</taxon>
        <taxon>Rhizopus</taxon>
    </lineage>
</organism>
<reference evidence="1" key="1">
    <citation type="journal article" date="2016" name="Proc. Natl. Acad. Sci. U.S.A.">
        <title>Lipid metabolic changes in an early divergent fungus govern the establishment of a mutualistic symbiosis with endobacteria.</title>
        <authorList>
            <person name="Lastovetsky O.A."/>
            <person name="Gaspar M.L."/>
            <person name="Mondo S.J."/>
            <person name="LaButti K.M."/>
            <person name="Sandor L."/>
            <person name="Grigoriev I.V."/>
            <person name="Henry S.A."/>
            <person name="Pawlowska T.E."/>
        </authorList>
    </citation>
    <scope>NUCLEOTIDE SEQUENCE [LARGE SCALE GENOMIC DNA]</scope>
    <source>
        <strain evidence="1">ATCC 52814</strain>
    </source>
</reference>
<proteinExistence type="predicted"/>
<name>A0A1X0QT19_RHIZD</name>
<dbReference type="Proteomes" id="UP000242414">
    <property type="component" value="Unassembled WGS sequence"/>
</dbReference>
<evidence type="ECO:0000313" key="2">
    <source>
        <dbReference type="EMBL" id="ORE04356.1"/>
    </source>
</evidence>
<dbReference type="EMBL" id="KV921974">
    <property type="protein sequence ID" value="ORE04356.1"/>
    <property type="molecule type" value="Genomic_DNA"/>
</dbReference>
<gene>
    <name evidence="2" type="ORF">BCV72DRAFT_307428</name>
    <name evidence="1" type="ORF">BCV72DRAFT_308692</name>
</gene>
<dbReference type="VEuPathDB" id="FungiDB:BCV72DRAFT_307428"/>
<dbReference type="VEuPathDB" id="FungiDB:BCV72DRAFT_308692"/>
<sequence>MSLNQWRQFNFFDKQQVTDSNDHGKTPAVFQKHDLLVFTAGRGQIAAADILLIY</sequence>
<dbReference type="OrthoDB" id="26184at2759"/>
<dbReference type="EMBL" id="KV922026">
    <property type="protein sequence ID" value="ORE02914.1"/>
    <property type="molecule type" value="Genomic_DNA"/>
</dbReference>
<accession>A0A1X0QT19</accession>
<evidence type="ECO:0000313" key="1">
    <source>
        <dbReference type="EMBL" id="ORE02914.1"/>
    </source>
</evidence>
<protein>
    <submittedName>
        <fullName evidence="1">Uncharacterized protein</fullName>
    </submittedName>
</protein>
<dbReference type="AlphaFoldDB" id="A0A1X0QT19"/>